<proteinExistence type="predicted"/>
<reference evidence="2 3" key="1">
    <citation type="submission" date="2021-06" db="EMBL/GenBank/DDBJ databases">
        <authorList>
            <person name="Palmer J.M."/>
        </authorList>
    </citation>
    <scope>NUCLEOTIDE SEQUENCE [LARGE SCALE GENOMIC DNA]</scope>
    <source>
        <strain evidence="2 3">XC_2019</strain>
        <tissue evidence="2">Muscle</tissue>
    </source>
</reference>
<accession>A0ABV0QVY6</accession>
<dbReference type="EMBL" id="JAHRIN010025602">
    <property type="protein sequence ID" value="MEQ2199976.1"/>
    <property type="molecule type" value="Genomic_DNA"/>
</dbReference>
<protein>
    <submittedName>
        <fullName evidence="2">Uncharacterized protein</fullName>
    </submittedName>
</protein>
<name>A0ABV0QVY6_9TELE</name>
<feature type="region of interest" description="Disordered" evidence="1">
    <location>
        <begin position="74"/>
        <end position="95"/>
    </location>
</feature>
<sequence>LSQVRCSSNASRPGDLVVSELLMFNSCDMNHQSRSGAAACLKLLSQCVLKLKDLLFFLADGQAKGVCEPLAKMSRPQSSGFHDQPQQRRTGGQPAAAMAFLPHAGTVA</sequence>
<gene>
    <name evidence="2" type="ORF">XENOCAPTIV_018759</name>
</gene>
<organism evidence="2 3">
    <name type="scientific">Xenoophorus captivus</name>
    <dbReference type="NCBI Taxonomy" id="1517983"/>
    <lineage>
        <taxon>Eukaryota</taxon>
        <taxon>Metazoa</taxon>
        <taxon>Chordata</taxon>
        <taxon>Craniata</taxon>
        <taxon>Vertebrata</taxon>
        <taxon>Euteleostomi</taxon>
        <taxon>Actinopterygii</taxon>
        <taxon>Neopterygii</taxon>
        <taxon>Teleostei</taxon>
        <taxon>Neoteleostei</taxon>
        <taxon>Acanthomorphata</taxon>
        <taxon>Ovalentaria</taxon>
        <taxon>Atherinomorphae</taxon>
        <taxon>Cyprinodontiformes</taxon>
        <taxon>Goodeidae</taxon>
        <taxon>Xenoophorus</taxon>
    </lineage>
</organism>
<comment type="caution">
    <text evidence="2">The sequence shown here is derived from an EMBL/GenBank/DDBJ whole genome shotgun (WGS) entry which is preliminary data.</text>
</comment>
<evidence type="ECO:0000313" key="2">
    <source>
        <dbReference type="EMBL" id="MEQ2199976.1"/>
    </source>
</evidence>
<evidence type="ECO:0000256" key="1">
    <source>
        <dbReference type="SAM" id="MobiDB-lite"/>
    </source>
</evidence>
<feature type="non-terminal residue" evidence="2">
    <location>
        <position position="1"/>
    </location>
</feature>
<evidence type="ECO:0000313" key="3">
    <source>
        <dbReference type="Proteomes" id="UP001434883"/>
    </source>
</evidence>
<keyword evidence="3" id="KW-1185">Reference proteome</keyword>
<dbReference type="Proteomes" id="UP001434883">
    <property type="component" value="Unassembled WGS sequence"/>
</dbReference>